<feature type="region of interest" description="Disordered" evidence="1">
    <location>
        <begin position="27"/>
        <end position="63"/>
    </location>
</feature>
<dbReference type="WBParaSite" id="HPLM_0001446401-mRNA-1">
    <property type="protein sequence ID" value="HPLM_0001446401-mRNA-1"/>
    <property type="gene ID" value="HPLM_0001446401"/>
</dbReference>
<keyword evidence="3" id="KW-1185">Reference proteome</keyword>
<protein>
    <submittedName>
        <fullName evidence="2 4">Uncharacterized protein</fullName>
    </submittedName>
</protein>
<gene>
    <name evidence="2" type="ORF">HPLM_LOCUS14456</name>
</gene>
<feature type="compositionally biased region" description="Polar residues" evidence="1">
    <location>
        <begin position="49"/>
        <end position="63"/>
    </location>
</feature>
<sequence>MRSKVRPDLRASGCSGDCNLLETLNSHPISAGRSHNEWAVSRRGPNRFQVETSPMANASPSNK</sequence>
<organism evidence="4">
    <name type="scientific">Haemonchus placei</name>
    <name type="common">Barber's pole worm</name>
    <dbReference type="NCBI Taxonomy" id="6290"/>
    <lineage>
        <taxon>Eukaryota</taxon>
        <taxon>Metazoa</taxon>
        <taxon>Ecdysozoa</taxon>
        <taxon>Nematoda</taxon>
        <taxon>Chromadorea</taxon>
        <taxon>Rhabditida</taxon>
        <taxon>Rhabditina</taxon>
        <taxon>Rhabditomorpha</taxon>
        <taxon>Strongyloidea</taxon>
        <taxon>Trichostrongylidae</taxon>
        <taxon>Haemonchus</taxon>
    </lineage>
</organism>
<reference evidence="2 3" key="2">
    <citation type="submission" date="2018-11" db="EMBL/GenBank/DDBJ databases">
        <authorList>
            <consortium name="Pathogen Informatics"/>
        </authorList>
    </citation>
    <scope>NUCLEOTIDE SEQUENCE [LARGE SCALE GENOMIC DNA]</scope>
    <source>
        <strain evidence="2 3">MHpl1</strain>
    </source>
</reference>
<evidence type="ECO:0000313" key="4">
    <source>
        <dbReference type="WBParaSite" id="HPLM_0001446401-mRNA-1"/>
    </source>
</evidence>
<reference evidence="4" key="1">
    <citation type="submission" date="2017-02" db="UniProtKB">
        <authorList>
            <consortium name="WormBaseParasite"/>
        </authorList>
    </citation>
    <scope>IDENTIFICATION</scope>
</reference>
<dbReference type="EMBL" id="UZAF01018576">
    <property type="protein sequence ID" value="VDO52852.1"/>
    <property type="molecule type" value="Genomic_DNA"/>
</dbReference>
<evidence type="ECO:0000256" key="1">
    <source>
        <dbReference type="SAM" id="MobiDB-lite"/>
    </source>
</evidence>
<proteinExistence type="predicted"/>
<name>A0A0N4WSF4_HAEPC</name>
<evidence type="ECO:0000313" key="3">
    <source>
        <dbReference type="Proteomes" id="UP000268014"/>
    </source>
</evidence>
<dbReference type="Proteomes" id="UP000268014">
    <property type="component" value="Unassembled WGS sequence"/>
</dbReference>
<evidence type="ECO:0000313" key="2">
    <source>
        <dbReference type="EMBL" id="VDO52852.1"/>
    </source>
</evidence>
<accession>A0A0N4WSF4</accession>
<dbReference type="AlphaFoldDB" id="A0A0N4WSF4"/>